<dbReference type="PANTHER" id="PTHR21180">
    <property type="entry name" value="ENDONUCLEASE/EXONUCLEASE/PHOSPHATASE FAMILY DOMAIN-CONTAINING PROTEIN 1"/>
    <property type="match status" value="1"/>
</dbReference>
<feature type="signal peptide" evidence="1">
    <location>
        <begin position="1"/>
        <end position="26"/>
    </location>
</feature>
<gene>
    <name evidence="2" type="ORF">ACCI51_16900</name>
</gene>
<evidence type="ECO:0000313" key="3">
    <source>
        <dbReference type="Proteomes" id="UP001569414"/>
    </source>
</evidence>
<dbReference type="NCBIfam" id="TIGR00426">
    <property type="entry name" value="competence protein ComEA helix-hairpin-helix repeat region"/>
    <property type="match status" value="1"/>
</dbReference>
<evidence type="ECO:0000256" key="1">
    <source>
        <dbReference type="SAM" id="SignalP"/>
    </source>
</evidence>
<dbReference type="Pfam" id="PF12836">
    <property type="entry name" value="HHH_3"/>
    <property type="match status" value="1"/>
</dbReference>
<keyword evidence="1" id="KW-0732">Signal</keyword>
<dbReference type="GO" id="GO:0003677">
    <property type="term" value="F:DNA binding"/>
    <property type="evidence" value="ECO:0007669"/>
    <property type="project" value="UniProtKB-KW"/>
</dbReference>
<dbReference type="InterPro" id="IPR051675">
    <property type="entry name" value="Endo/Exo/Phosphatase_dom_1"/>
</dbReference>
<dbReference type="InterPro" id="IPR004509">
    <property type="entry name" value="Competence_ComEA_HhH"/>
</dbReference>
<dbReference type="InterPro" id="IPR010994">
    <property type="entry name" value="RuvA_2-like"/>
</dbReference>
<evidence type="ECO:0000313" key="2">
    <source>
        <dbReference type="EMBL" id="MFA0792230.1"/>
    </source>
</evidence>
<feature type="chain" id="PRO_5047183767" evidence="1">
    <location>
        <begin position="27"/>
        <end position="102"/>
    </location>
</feature>
<accession>A0ABV4NSF6</accession>
<organism evidence="2 3">
    <name type="scientific">Microbulbifer echini</name>
    <dbReference type="NCBI Taxonomy" id="1529067"/>
    <lineage>
        <taxon>Bacteria</taxon>
        <taxon>Pseudomonadati</taxon>
        <taxon>Pseudomonadota</taxon>
        <taxon>Gammaproteobacteria</taxon>
        <taxon>Cellvibrionales</taxon>
        <taxon>Microbulbiferaceae</taxon>
        <taxon>Microbulbifer</taxon>
    </lineage>
</organism>
<name>A0ABV4NSF6_9GAMM</name>
<sequence length="102" mass="11073">MIKTHALFAALLVVALSLFSSSAVYANEGELIGAEQVEFEVNVNSASVTELADKLVGVGETKAQLIIEYREKHGPFTSLDQLLNVKGIGTATLDKNRERIRL</sequence>
<dbReference type="EMBL" id="JBGMEL010000020">
    <property type="protein sequence ID" value="MFA0792230.1"/>
    <property type="molecule type" value="Genomic_DNA"/>
</dbReference>
<reference evidence="2 3" key="1">
    <citation type="submission" date="2024-08" db="EMBL/GenBank/DDBJ databases">
        <authorList>
            <person name="Ishaq N."/>
        </authorList>
    </citation>
    <scope>NUCLEOTIDE SEQUENCE [LARGE SCALE GENOMIC DNA]</scope>
    <source>
        <strain evidence="2 3">JCM 30400</strain>
    </source>
</reference>
<dbReference type="Gene3D" id="1.10.150.280">
    <property type="entry name" value="AF1531-like domain"/>
    <property type="match status" value="1"/>
</dbReference>
<protein>
    <submittedName>
        <fullName evidence="2">ComEA family DNA-binding protein</fullName>
    </submittedName>
</protein>
<dbReference type="SUPFAM" id="SSF47781">
    <property type="entry name" value="RuvA domain 2-like"/>
    <property type="match status" value="1"/>
</dbReference>
<comment type="caution">
    <text evidence="2">The sequence shown here is derived from an EMBL/GenBank/DDBJ whole genome shotgun (WGS) entry which is preliminary data.</text>
</comment>
<dbReference type="RefSeq" id="WP_371844627.1">
    <property type="nucleotide sequence ID" value="NZ_JBGMEL010000020.1"/>
</dbReference>
<dbReference type="PANTHER" id="PTHR21180:SF32">
    <property type="entry name" value="ENDONUCLEASE_EXONUCLEASE_PHOSPHATASE FAMILY DOMAIN-CONTAINING PROTEIN 1"/>
    <property type="match status" value="1"/>
</dbReference>
<proteinExistence type="predicted"/>
<dbReference type="Proteomes" id="UP001569414">
    <property type="component" value="Unassembled WGS sequence"/>
</dbReference>
<keyword evidence="3" id="KW-1185">Reference proteome</keyword>
<keyword evidence="2" id="KW-0238">DNA-binding</keyword>